<dbReference type="EMBL" id="CP025491">
    <property type="protein sequence ID" value="AUH73613.1"/>
    <property type="molecule type" value="Genomic_DNA"/>
</dbReference>
<dbReference type="RefSeq" id="WP_101901122.1">
    <property type="nucleotide sequence ID" value="NZ_CP025491.2"/>
</dbReference>
<sequence>MMSLFFKSGCNVIQTATKRSLIDATRSMSTAGIIFGGYYIYNKTASLFTHHHHFFKDNSNKIDVKEICEFNNKSSFSGS</sequence>
<reference evidence="1 2" key="1">
    <citation type="submission" date="2017-12" db="EMBL/GenBank/DDBJ databases">
        <title>Legionella sainthelensi LA01-117, whole genome sequence of a clinical isolate from New Zealand.</title>
        <authorList>
            <person name="Cree S.L."/>
            <person name="Slow S."/>
            <person name="Kennedy M.A."/>
            <person name="Murdoch D.R."/>
            <person name="Biggs P.J."/>
            <person name="Anderson T."/>
        </authorList>
    </citation>
    <scope>NUCLEOTIDE SEQUENCE [LARGE SCALE GENOMIC DNA]</scope>
    <source>
        <strain evidence="1 2">LA01-117</strain>
    </source>
</reference>
<evidence type="ECO:0000313" key="2">
    <source>
        <dbReference type="Proteomes" id="UP000234343"/>
    </source>
</evidence>
<protein>
    <submittedName>
        <fullName evidence="1">Uncharacterized protein</fullName>
    </submittedName>
</protein>
<keyword evidence="2" id="KW-1185">Reference proteome</keyword>
<dbReference type="KEGG" id="lsh:CAB17_17330"/>
<evidence type="ECO:0000313" key="1">
    <source>
        <dbReference type="EMBL" id="AUH73613.1"/>
    </source>
</evidence>
<proteinExistence type="predicted"/>
<organism evidence="1 2">
    <name type="scientific">Legionella sainthelensi</name>
    <dbReference type="NCBI Taxonomy" id="28087"/>
    <lineage>
        <taxon>Bacteria</taxon>
        <taxon>Pseudomonadati</taxon>
        <taxon>Pseudomonadota</taxon>
        <taxon>Gammaproteobacteria</taxon>
        <taxon>Legionellales</taxon>
        <taxon>Legionellaceae</taxon>
        <taxon>Legionella</taxon>
    </lineage>
</organism>
<dbReference type="Proteomes" id="UP000234343">
    <property type="component" value="Chromosome"/>
</dbReference>
<gene>
    <name evidence="1" type="ORF">CAB17_17330</name>
</gene>
<accession>A0A2H5FQ45</accession>
<name>A0A2H5FQ45_9GAMM</name>
<dbReference type="AlphaFoldDB" id="A0A2H5FQ45"/>